<dbReference type="InterPro" id="IPR036388">
    <property type="entry name" value="WH-like_DNA-bd_sf"/>
</dbReference>
<dbReference type="GO" id="GO:0003677">
    <property type="term" value="F:DNA binding"/>
    <property type="evidence" value="ECO:0007669"/>
    <property type="project" value="InterPro"/>
</dbReference>
<evidence type="ECO:0000313" key="2">
    <source>
        <dbReference type="EMBL" id="RZU54185.1"/>
    </source>
</evidence>
<organism evidence="2 3">
    <name type="scientific">Krasilnikovia cinnamomea</name>
    <dbReference type="NCBI Taxonomy" id="349313"/>
    <lineage>
        <taxon>Bacteria</taxon>
        <taxon>Bacillati</taxon>
        <taxon>Actinomycetota</taxon>
        <taxon>Actinomycetes</taxon>
        <taxon>Micromonosporales</taxon>
        <taxon>Micromonosporaceae</taxon>
        <taxon>Krasilnikovia</taxon>
    </lineage>
</organism>
<dbReference type="Pfam" id="PF00196">
    <property type="entry name" value="GerE"/>
    <property type="match status" value="1"/>
</dbReference>
<dbReference type="SUPFAM" id="SSF52540">
    <property type="entry name" value="P-loop containing nucleoside triphosphate hydrolases"/>
    <property type="match status" value="1"/>
</dbReference>
<sequence>MASALAQRELAVPPELAEREQQWAALGELAASARAGHGRVALVSGPVAAGKTALVHLFGEDATAHGWTWLRATCAERERTLPFGVVGQLLGPERLPAPGTGSGGVQDLCRAVVELARRRPVLITVDDVPHADAPSLDWLLACVRRTATAAVLIVLTETTGPRPRTSSLHTELLRHRHCARLSVAPLAERTVRAMFDGDPDAYPLTGGNPLLVSALREDGGRPGAGYRQALLSCLHRCGPDARDLARALAVLDTPGELPGLRAQSVADAVGLLSAAGLLSGGRLRHPATRAAVLAELTAAERAALYERAARLRHERGAPPDEVAPLLARAAAYGDATAADLARAAAHGSATADPMWAAGVLRAAARHAVRRERLNDAVRYLDLARAAVDGDAEVVAELARIEWRLRPATAARHLPELVRAAQAGGLDGRDAVALAGQLAWYGRFAEAAGVLARVRSVHDVAAHPTETRPQPPADAERQALELWLAGTFPTLAHRGPADVARAPRGAGQAAEAWRRSTAALVAVLGRGAREQAVADAELLLQSVRPSDGYVWGVQTALQSLLVLLYAERLDAARSWCDHLLAELSTPHVTATAQLAPPDADAELGLVDRDAATPLGVAFATAVRAEVALRRGDLASALRDATTALSVLPPTGWGVAVGLPLGCAITAATRLGRRDEATRLLAEPVPDTMLQSRYGLHYLHARGEHYLATGRDYAALADFLSCGELTAAWGMDVPGLVPWRTSAADAWLRKNENLAEVRRLLNEQLAKVGPAGSRTRGVALRLLAATSPVHSRPQLLAEAVSILQGCGDRYELARAMADLSTAYRAVGQLRRAAPMARLAAQVAQDCGAAVLTDGVLPLRTGLDGGGQHPRDRLVLLTESELRVAALAAAGLTNREIAAKLFITASTIEQHLTRVYRKLRIRYRRELPSELQTHLAATA</sequence>
<dbReference type="Gene3D" id="1.10.10.10">
    <property type="entry name" value="Winged helix-like DNA-binding domain superfamily/Winged helix DNA-binding domain"/>
    <property type="match status" value="1"/>
</dbReference>
<accession>A0A4Q7ZUC7</accession>
<evidence type="ECO:0000259" key="1">
    <source>
        <dbReference type="PROSITE" id="PS50043"/>
    </source>
</evidence>
<dbReference type="RefSeq" id="WP_130512575.1">
    <property type="nucleotide sequence ID" value="NZ_SHKY01000001.1"/>
</dbReference>
<dbReference type="InterPro" id="IPR027417">
    <property type="entry name" value="P-loop_NTPase"/>
</dbReference>
<dbReference type="OrthoDB" id="3178131at2"/>
<dbReference type="AlphaFoldDB" id="A0A4Q7ZUC7"/>
<dbReference type="GO" id="GO:0006355">
    <property type="term" value="P:regulation of DNA-templated transcription"/>
    <property type="evidence" value="ECO:0007669"/>
    <property type="project" value="InterPro"/>
</dbReference>
<reference evidence="2 3" key="1">
    <citation type="submission" date="2019-02" db="EMBL/GenBank/DDBJ databases">
        <title>Sequencing the genomes of 1000 actinobacteria strains.</title>
        <authorList>
            <person name="Klenk H.-P."/>
        </authorList>
    </citation>
    <scope>NUCLEOTIDE SEQUENCE [LARGE SCALE GENOMIC DNA]</scope>
    <source>
        <strain evidence="2 3">DSM 45162</strain>
    </source>
</reference>
<gene>
    <name evidence="2" type="ORF">EV385_6128</name>
</gene>
<name>A0A4Q7ZUC7_9ACTN</name>
<dbReference type="EMBL" id="SHKY01000001">
    <property type="protein sequence ID" value="RZU54185.1"/>
    <property type="molecule type" value="Genomic_DNA"/>
</dbReference>
<dbReference type="InterPro" id="IPR016032">
    <property type="entry name" value="Sig_transdc_resp-reg_C-effctor"/>
</dbReference>
<dbReference type="Gene3D" id="3.40.50.300">
    <property type="entry name" value="P-loop containing nucleotide triphosphate hydrolases"/>
    <property type="match status" value="1"/>
</dbReference>
<keyword evidence="3" id="KW-1185">Reference proteome</keyword>
<dbReference type="Proteomes" id="UP000292564">
    <property type="component" value="Unassembled WGS sequence"/>
</dbReference>
<proteinExistence type="predicted"/>
<dbReference type="PRINTS" id="PR00038">
    <property type="entry name" value="HTHLUXR"/>
</dbReference>
<dbReference type="PROSITE" id="PS00622">
    <property type="entry name" value="HTH_LUXR_1"/>
    <property type="match status" value="1"/>
</dbReference>
<feature type="domain" description="HTH luxR-type" evidence="1">
    <location>
        <begin position="867"/>
        <end position="932"/>
    </location>
</feature>
<dbReference type="InterPro" id="IPR041664">
    <property type="entry name" value="AAA_16"/>
</dbReference>
<dbReference type="CDD" id="cd06170">
    <property type="entry name" value="LuxR_C_like"/>
    <property type="match status" value="1"/>
</dbReference>
<dbReference type="PROSITE" id="PS50043">
    <property type="entry name" value="HTH_LUXR_2"/>
    <property type="match status" value="1"/>
</dbReference>
<dbReference type="Pfam" id="PF13191">
    <property type="entry name" value="AAA_16"/>
    <property type="match status" value="1"/>
</dbReference>
<evidence type="ECO:0000313" key="3">
    <source>
        <dbReference type="Proteomes" id="UP000292564"/>
    </source>
</evidence>
<comment type="caution">
    <text evidence="2">The sequence shown here is derived from an EMBL/GenBank/DDBJ whole genome shotgun (WGS) entry which is preliminary data.</text>
</comment>
<dbReference type="InterPro" id="IPR000792">
    <property type="entry name" value="Tscrpt_reg_LuxR_C"/>
</dbReference>
<dbReference type="SMART" id="SM00421">
    <property type="entry name" value="HTH_LUXR"/>
    <property type="match status" value="1"/>
</dbReference>
<protein>
    <submittedName>
        <fullName evidence="2">Regulatory LuxR family protein</fullName>
    </submittedName>
</protein>
<dbReference type="SUPFAM" id="SSF46894">
    <property type="entry name" value="C-terminal effector domain of the bipartite response regulators"/>
    <property type="match status" value="1"/>
</dbReference>